<reference evidence="2 3" key="1">
    <citation type="journal article" date="2018" name="Sci. Rep.">
        <title>Raphidocelis subcapitata (=Pseudokirchneriella subcapitata) provides an insight into genome evolution and environmental adaptations in the Sphaeropleales.</title>
        <authorList>
            <person name="Suzuki S."/>
            <person name="Yamaguchi H."/>
            <person name="Nakajima N."/>
            <person name="Kawachi M."/>
        </authorList>
    </citation>
    <scope>NUCLEOTIDE SEQUENCE [LARGE SCALE GENOMIC DNA]</scope>
    <source>
        <strain evidence="2 3">NIES-35</strain>
    </source>
</reference>
<evidence type="ECO:0000313" key="2">
    <source>
        <dbReference type="EMBL" id="GBF97191.1"/>
    </source>
</evidence>
<evidence type="ECO:0008006" key="4">
    <source>
        <dbReference type="Google" id="ProtNLM"/>
    </source>
</evidence>
<dbReference type="InterPro" id="IPR053099">
    <property type="entry name" value="WAS/WASL-interacting_domain"/>
</dbReference>
<dbReference type="InParanoid" id="A0A2V0PBF4"/>
<feature type="compositionally biased region" description="Low complexity" evidence="1">
    <location>
        <begin position="245"/>
        <end position="259"/>
    </location>
</feature>
<keyword evidence="3" id="KW-1185">Reference proteome</keyword>
<feature type="compositionally biased region" description="Low complexity" evidence="1">
    <location>
        <begin position="144"/>
        <end position="153"/>
    </location>
</feature>
<feature type="region of interest" description="Disordered" evidence="1">
    <location>
        <begin position="1"/>
        <end position="95"/>
    </location>
</feature>
<evidence type="ECO:0000256" key="1">
    <source>
        <dbReference type="SAM" id="MobiDB-lite"/>
    </source>
</evidence>
<evidence type="ECO:0000313" key="3">
    <source>
        <dbReference type="Proteomes" id="UP000247498"/>
    </source>
</evidence>
<dbReference type="AlphaFoldDB" id="A0A2V0PBF4"/>
<feature type="region of interest" description="Disordered" evidence="1">
    <location>
        <begin position="845"/>
        <end position="872"/>
    </location>
</feature>
<name>A0A2V0PBF4_9CHLO</name>
<accession>A0A2V0PBF4</accession>
<dbReference type="PANTHER" id="PTHR48226:SF1">
    <property type="entry name" value="WAS_WASL-INTERACTING PROTEIN FAMILY MEMBER 1"/>
    <property type="match status" value="1"/>
</dbReference>
<protein>
    <recommendedName>
        <fullName evidence="4">RAP domain-containing protein</fullName>
    </recommendedName>
</protein>
<dbReference type="GO" id="GO:0005884">
    <property type="term" value="C:actin filament"/>
    <property type="evidence" value="ECO:0007669"/>
    <property type="project" value="TreeGrafter"/>
</dbReference>
<dbReference type="EMBL" id="BDRX01000094">
    <property type="protein sequence ID" value="GBF97191.1"/>
    <property type="molecule type" value="Genomic_DNA"/>
</dbReference>
<organism evidence="2 3">
    <name type="scientific">Raphidocelis subcapitata</name>
    <dbReference type="NCBI Taxonomy" id="307507"/>
    <lineage>
        <taxon>Eukaryota</taxon>
        <taxon>Viridiplantae</taxon>
        <taxon>Chlorophyta</taxon>
        <taxon>core chlorophytes</taxon>
        <taxon>Chlorophyceae</taxon>
        <taxon>CS clade</taxon>
        <taxon>Sphaeropleales</taxon>
        <taxon>Selenastraceae</taxon>
        <taxon>Raphidocelis</taxon>
    </lineage>
</organism>
<dbReference type="Proteomes" id="UP000247498">
    <property type="component" value="Unassembled WGS sequence"/>
</dbReference>
<feature type="compositionally biased region" description="Low complexity" evidence="1">
    <location>
        <begin position="194"/>
        <end position="206"/>
    </location>
</feature>
<feature type="region of interest" description="Disordered" evidence="1">
    <location>
        <begin position="786"/>
        <end position="819"/>
    </location>
</feature>
<feature type="compositionally biased region" description="Basic and acidic residues" evidence="1">
    <location>
        <begin position="55"/>
        <end position="69"/>
    </location>
</feature>
<feature type="compositionally biased region" description="Low complexity" evidence="1">
    <location>
        <begin position="227"/>
        <end position="238"/>
    </location>
</feature>
<feature type="compositionally biased region" description="Low complexity" evidence="1">
    <location>
        <begin position="15"/>
        <end position="43"/>
    </location>
</feature>
<sequence length="884" mass="90058">MQQRRPQRLCGGSGAARRAAAAASAAAGAPPVLAGAAGAAAPQPRLPQPCRPPRLRQEQRPQQQERRPGDGPAAAAARPQRRAGPDLSRPASEISPPGLTALISRSANWQEVAVLTARYEAVTNATHLCAALVRLAHVDGGGRAAADGQAGSSTSGGSGSFSSSSVREINGVDGAGSSSSSSSSGRGRVIAPRSEASTSGIDSTSSSDRRASPQGSPQGAGGVAALRPQAAPPQQQARPAPPPQQQQQQQQQQQPQPTRPANWRAFVAGLLERLTAQLPACGPRHLSNAIWAVARLGFKPDAAFMSAWAQRVHDTAGAATCRDASNALWALAALGERPAERLQRDLLSALHRGAARSVGDGDGDGGGGGAGGGRAAAAAAAAAAQDAANAAWAMARLGISPSHELLSALCMLLQRAVRQTGGGAARQGELAAFLWAVGEQHHAARAAAAEVAAAAAAEGLDWRANGGGGGWGFGAEASGPLPVPGPWLDEQLLRSARDLGAWRTQHLVMALLACARLRRRPPDAWLGGCLRALRLRLEDCSMQELSLTAASLGALRVCPMPDWTDAFVSATLARLPGATAQQLCMCAKGLARLRLAPPPEWWAAFEAAAAQRAERGAFSAAGLADVAAALALARCAAPAASPPPPPPLSSRLVAAWLAALEGAVPKLDARGLVKAAWAAARLGAAPHGALKRALASAAGARGLLRGLPTEDAVRLVWALVMLRVDPSPELANTAAAELCRRAGGMTEGQLRRAAWALARLMTAPRRELLAGFADLAEGRAAAIGALPPQPGRAVRAGGGGSGGSSVDAADGGRGGGSDCSEAETLMGWLRELRAREAEAGWVAADAAADAAPRGRPGGRWVEEEDMESPGPRLREAAAVEALAA</sequence>
<feature type="compositionally biased region" description="Low complexity" evidence="1">
    <location>
        <begin position="845"/>
        <end position="854"/>
    </location>
</feature>
<feature type="region of interest" description="Disordered" evidence="1">
    <location>
        <begin position="142"/>
        <end position="259"/>
    </location>
</feature>
<gene>
    <name evidence="2" type="ORF">Rsub_10052</name>
</gene>
<comment type="caution">
    <text evidence="2">The sequence shown here is derived from an EMBL/GenBank/DDBJ whole genome shotgun (WGS) entry which is preliminary data.</text>
</comment>
<dbReference type="OrthoDB" id="10667767at2759"/>
<dbReference type="GO" id="GO:0030048">
    <property type="term" value="P:actin filament-based movement"/>
    <property type="evidence" value="ECO:0007669"/>
    <property type="project" value="TreeGrafter"/>
</dbReference>
<proteinExistence type="predicted"/>
<dbReference type="PANTHER" id="PTHR48226">
    <property type="entry name" value="OS06G0326200 PROTEIN"/>
    <property type="match status" value="1"/>
</dbReference>